<dbReference type="RefSeq" id="WP_165343237.1">
    <property type="nucleotide sequence ID" value="NZ_JAAKZX010000140.1"/>
</dbReference>
<keyword evidence="2" id="KW-0732">Signal</keyword>
<proteinExistence type="predicted"/>
<feature type="compositionally biased region" description="Polar residues" evidence="1">
    <location>
        <begin position="39"/>
        <end position="51"/>
    </location>
</feature>
<dbReference type="EMBL" id="JAAKZX010000140">
    <property type="protein sequence ID" value="NGO46710.1"/>
    <property type="molecule type" value="Genomic_DNA"/>
</dbReference>
<organism evidence="3 4">
    <name type="scientific">Streptomyces ureilyticus</name>
    <dbReference type="NCBI Taxonomy" id="1775131"/>
    <lineage>
        <taxon>Bacteria</taxon>
        <taxon>Bacillati</taxon>
        <taxon>Actinomycetota</taxon>
        <taxon>Actinomycetes</taxon>
        <taxon>Kitasatosporales</taxon>
        <taxon>Streptomycetaceae</taxon>
        <taxon>Streptomyces</taxon>
    </lineage>
</organism>
<evidence type="ECO:0000313" key="4">
    <source>
        <dbReference type="Proteomes" id="UP001518140"/>
    </source>
</evidence>
<feature type="region of interest" description="Disordered" evidence="1">
    <location>
        <begin position="39"/>
        <end position="61"/>
    </location>
</feature>
<gene>
    <name evidence="3" type="ORF">G6048_32845</name>
</gene>
<accession>A0ABX0DZS8</accession>
<dbReference type="Proteomes" id="UP001518140">
    <property type="component" value="Unassembled WGS sequence"/>
</dbReference>
<keyword evidence="4" id="KW-1185">Reference proteome</keyword>
<evidence type="ECO:0008006" key="5">
    <source>
        <dbReference type="Google" id="ProtNLM"/>
    </source>
</evidence>
<evidence type="ECO:0000256" key="1">
    <source>
        <dbReference type="SAM" id="MobiDB-lite"/>
    </source>
</evidence>
<feature type="chain" id="PRO_5045892619" description="Secreted protein" evidence="2">
    <location>
        <begin position="37"/>
        <end position="245"/>
    </location>
</feature>
<comment type="caution">
    <text evidence="3">The sequence shown here is derived from an EMBL/GenBank/DDBJ whole genome shotgun (WGS) entry which is preliminary data.</text>
</comment>
<evidence type="ECO:0000256" key="2">
    <source>
        <dbReference type="SAM" id="SignalP"/>
    </source>
</evidence>
<protein>
    <recommendedName>
        <fullName evidence="5">Secreted protein</fullName>
    </recommendedName>
</protein>
<feature type="signal peptide" evidence="2">
    <location>
        <begin position="1"/>
        <end position="36"/>
    </location>
</feature>
<evidence type="ECO:0000313" key="3">
    <source>
        <dbReference type="EMBL" id="NGO46710.1"/>
    </source>
</evidence>
<sequence>MTTSAKPRSVFHRTSAMIVAAVTAGALFTTATGVQAAESTAQSPAGVSSTLAVEDPGFTPAEQEQGTVLAQGVAELGVTEDQFAAALDIALTRPAPDADAIRTRLTALPAKPTAEQLVQAAYPGDAAAQAALLPVFANEEVRDAALVQLRGAGNQSQMVTPLGLWDKTKFVVKCSAAVAAVLISFLPAGSSIKVARAVLLFKRYGAKKTANIIWRFVNGKRVGSKEREAVKAFIGITAISSACKK</sequence>
<name>A0ABX0DZS8_9ACTN</name>
<reference evidence="3 4" key="1">
    <citation type="submission" date="2020-02" db="EMBL/GenBank/DDBJ databases">
        <title>Whole-genome analyses of novel actinobacteria.</title>
        <authorList>
            <person name="Sahin N."/>
            <person name="Tokatli A."/>
        </authorList>
    </citation>
    <scope>NUCLEOTIDE SEQUENCE [LARGE SCALE GENOMIC DNA]</scope>
    <source>
        <strain evidence="3 4">YC419</strain>
    </source>
</reference>